<dbReference type="OrthoDB" id="597977at2"/>
<dbReference type="Pfam" id="PF12728">
    <property type="entry name" value="HTH_17"/>
    <property type="match status" value="1"/>
</dbReference>
<dbReference type="HOGENOM" id="CLU_140176_0_3_10"/>
<dbReference type="KEGG" id="cpb:Cphamn1_0215"/>
<accession>B3EKL0</accession>
<name>B3EKL0_CHLPB</name>
<dbReference type="EMBL" id="CP001101">
    <property type="protein sequence ID" value="ACE03188.1"/>
    <property type="molecule type" value="Genomic_DNA"/>
</dbReference>
<dbReference type="InterPro" id="IPR041657">
    <property type="entry name" value="HTH_17"/>
</dbReference>
<protein>
    <submittedName>
        <fullName evidence="2">Putative excisionase</fullName>
    </submittedName>
</protein>
<evidence type="ECO:0000259" key="1">
    <source>
        <dbReference type="Pfam" id="PF12728"/>
    </source>
</evidence>
<dbReference type="eggNOG" id="COG3311">
    <property type="taxonomic scope" value="Bacteria"/>
</dbReference>
<dbReference type="AlphaFoldDB" id="B3EKL0"/>
<gene>
    <name evidence="2" type="ordered locus">Cphamn1_0215</name>
</gene>
<dbReference type="STRING" id="331678.Cphamn1_0215"/>
<proteinExistence type="predicted"/>
<reference evidence="2" key="1">
    <citation type="submission" date="2008-06" db="EMBL/GenBank/DDBJ databases">
        <title>Complete sequence of Chlorobium phaeobacteroides BS1.</title>
        <authorList>
            <consortium name="US DOE Joint Genome Institute"/>
            <person name="Lucas S."/>
            <person name="Copeland A."/>
            <person name="Lapidus A."/>
            <person name="Glavina del Rio T."/>
            <person name="Dalin E."/>
            <person name="Tice H."/>
            <person name="Bruce D."/>
            <person name="Goodwin L."/>
            <person name="Pitluck S."/>
            <person name="Schmutz J."/>
            <person name="Larimer F."/>
            <person name="Land M."/>
            <person name="Hauser L."/>
            <person name="Kyrpides N."/>
            <person name="Ovchinnikova G."/>
            <person name="Li T."/>
            <person name="Liu Z."/>
            <person name="Zhao F."/>
            <person name="Overmann J."/>
            <person name="Bryant D.A."/>
            <person name="Richardson P."/>
        </authorList>
    </citation>
    <scope>NUCLEOTIDE SEQUENCE [LARGE SCALE GENOMIC DNA]</scope>
    <source>
        <strain evidence="2">BS1</strain>
    </source>
</reference>
<feature type="domain" description="Helix-turn-helix" evidence="1">
    <location>
        <begin position="27"/>
        <end position="77"/>
    </location>
</feature>
<evidence type="ECO:0000313" key="2">
    <source>
        <dbReference type="EMBL" id="ACE03188.1"/>
    </source>
</evidence>
<organism evidence="2">
    <name type="scientific">Chlorobium phaeobacteroides (strain BS1)</name>
    <dbReference type="NCBI Taxonomy" id="331678"/>
    <lineage>
        <taxon>Bacteria</taxon>
        <taxon>Pseudomonadati</taxon>
        <taxon>Chlorobiota</taxon>
        <taxon>Chlorobiia</taxon>
        <taxon>Chlorobiales</taxon>
        <taxon>Chlorobiaceae</taxon>
        <taxon>Chlorobium/Pelodictyon group</taxon>
        <taxon>Chlorobium</taxon>
    </lineage>
</organism>
<sequence length="98" mass="10979">MGLPELDQINNRLQRIESLLVLNKTVLNMKEAALLTGLSLSHLYKLTCTPGAIPCYKPSGKALYFHREELEAWLLRGRKATAEEIEAAAFTHIAMKGR</sequence>